<dbReference type="Proteomes" id="UP001596137">
    <property type="component" value="Unassembled WGS sequence"/>
</dbReference>
<keyword evidence="1" id="KW-0472">Membrane</keyword>
<reference evidence="4" key="1">
    <citation type="journal article" date="2019" name="Int. J. Syst. Evol. Microbiol.">
        <title>The Global Catalogue of Microorganisms (GCM) 10K type strain sequencing project: providing services to taxonomists for standard genome sequencing and annotation.</title>
        <authorList>
            <consortium name="The Broad Institute Genomics Platform"/>
            <consortium name="The Broad Institute Genome Sequencing Center for Infectious Disease"/>
            <person name="Wu L."/>
            <person name="Ma J."/>
        </authorList>
    </citation>
    <scope>NUCLEOTIDE SEQUENCE [LARGE SCALE GENOMIC DNA]</scope>
    <source>
        <strain evidence="4">JCM 30346</strain>
    </source>
</reference>
<feature type="transmembrane region" description="Helical" evidence="1">
    <location>
        <begin position="592"/>
        <end position="610"/>
    </location>
</feature>
<feature type="transmembrane region" description="Helical" evidence="1">
    <location>
        <begin position="41"/>
        <end position="61"/>
    </location>
</feature>
<sequence>MRSGRAKAWLWGVLALTGMATVAVVVPWFLPELRTGDVDPLGALIGVVSLVVAAVSLVLAARALRPPAPSMLEVAAELAHAVKRAETAARRQLLGGDDTVIDVTFTLRPAPCHTPPARATIGARAGGRLGQVVDYYRELTPGRMVITGAPGAGKTVLAVELILGLIEDRAEQDAVPLRISATALDTAVTTASAVDAWLVRHLTGVYRLRRDTAVALVDARLVTPVIDGLDEMDPEDEPGYDSRAGRALRALNAYQDGRAKAAVVLTCRSTHYQALERARVWAGSPARVELSPVSSRQARAFLSERVTDLSRWEPVLRAIGHAPAGPLAEGLSTPWRLTLAAVVHEQRTPTGEFVRDPADLTGAALGTAQAVRDHLLASFIPATVASRTPPGEAGADRVHRWLAVLARYLDTNSATGRALGGRALSGTDLVLHELWPLAGTLRPRMITAAAVAVLGAAVPAQFPDGLSPAQFVIAGLSIAGVLILMWQAWWITWPQPSRFDLSRLRSRTGRRTLAVRLAIGLAIGIASGLAAGLASGLVATLADRRTDGLGTALTFGLAGGLGTGLALGLAFGLVASGAGGTADPRDGVRTDLVAGVTLALGLQVAAALALEVAVVVVAGLATAVAFGLAFGLAGLRYVAMLLCARRWNAVWLPWRLGRFLDWAHGAGLMRVAGVAYQFRHRELQDYLAAHPVPER</sequence>
<feature type="transmembrane region" description="Helical" evidence="1">
    <location>
        <begin position="468"/>
        <end position="492"/>
    </location>
</feature>
<feature type="transmembrane region" description="Helical" evidence="1">
    <location>
        <begin position="513"/>
        <end position="535"/>
    </location>
</feature>
<dbReference type="InterPro" id="IPR007111">
    <property type="entry name" value="NACHT_NTPase"/>
</dbReference>
<evidence type="ECO:0000313" key="3">
    <source>
        <dbReference type="EMBL" id="MFC6085100.1"/>
    </source>
</evidence>
<organism evidence="3 4">
    <name type="scientific">Sphaerisporangium aureirubrum</name>
    <dbReference type="NCBI Taxonomy" id="1544736"/>
    <lineage>
        <taxon>Bacteria</taxon>
        <taxon>Bacillati</taxon>
        <taxon>Actinomycetota</taxon>
        <taxon>Actinomycetes</taxon>
        <taxon>Streptosporangiales</taxon>
        <taxon>Streptosporangiaceae</taxon>
        <taxon>Sphaerisporangium</taxon>
    </lineage>
</organism>
<keyword evidence="1" id="KW-1133">Transmembrane helix</keyword>
<comment type="caution">
    <text evidence="3">The sequence shown here is derived from an EMBL/GenBank/DDBJ whole genome shotgun (WGS) entry which is preliminary data.</text>
</comment>
<feature type="transmembrane region" description="Helical" evidence="1">
    <location>
        <begin position="9"/>
        <end position="29"/>
    </location>
</feature>
<evidence type="ECO:0000259" key="2">
    <source>
        <dbReference type="Pfam" id="PF05729"/>
    </source>
</evidence>
<feature type="transmembrane region" description="Helical" evidence="1">
    <location>
        <begin position="555"/>
        <end position="580"/>
    </location>
</feature>
<protein>
    <submittedName>
        <fullName evidence="3">NACHT domain-containing protein</fullName>
    </submittedName>
</protein>
<dbReference type="Gene3D" id="3.40.50.300">
    <property type="entry name" value="P-loop containing nucleotide triphosphate hydrolases"/>
    <property type="match status" value="1"/>
</dbReference>
<dbReference type="InterPro" id="IPR027417">
    <property type="entry name" value="P-loop_NTPase"/>
</dbReference>
<dbReference type="SUPFAM" id="SSF52540">
    <property type="entry name" value="P-loop containing nucleoside triphosphate hydrolases"/>
    <property type="match status" value="1"/>
</dbReference>
<feature type="transmembrane region" description="Helical" evidence="1">
    <location>
        <begin position="616"/>
        <end position="638"/>
    </location>
</feature>
<feature type="domain" description="NACHT" evidence="2">
    <location>
        <begin position="144"/>
        <end position="305"/>
    </location>
</feature>
<dbReference type="EMBL" id="JBHSRF010000055">
    <property type="protein sequence ID" value="MFC6085100.1"/>
    <property type="molecule type" value="Genomic_DNA"/>
</dbReference>
<keyword evidence="4" id="KW-1185">Reference proteome</keyword>
<proteinExistence type="predicted"/>
<keyword evidence="1" id="KW-0812">Transmembrane</keyword>
<dbReference type="Pfam" id="PF05729">
    <property type="entry name" value="NACHT"/>
    <property type="match status" value="1"/>
</dbReference>
<dbReference type="RefSeq" id="WP_380758876.1">
    <property type="nucleotide sequence ID" value="NZ_JBHSRF010000055.1"/>
</dbReference>
<feature type="transmembrane region" description="Helical" evidence="1">
    <location>
        <begin position="445"/>
        <end position="462"/>
    </location>
</feature>
<evidence type="ECO:0000313" key="4">
    <source>
        <dbReference type="Proteomes" id="UP001596137"/>
    </source>
</evidence>
<accession>A0ABW1NQI4</accession>
<name>A0ABW1NQI4_9ACTN</name>
<evidence type="ECO:0000256" key="1">
    <source>
        <dbReference type="SAM" id="Phobius"/>
    </source>
</evidence>
<gene>
    <name evidence="3" type="ORF">ACFP1K_28325</name>
</gene>